<reference evidence="1 2" key="1">
    <citation type="submission" date="2018-12" db="EMBL/GenBank/DDBJ databases">
        <title>Draft genome sequence of Xylaria grammica IHI A82.</title>
        <authorList>
            <person name="Buettner E."/>
            <person name="Kellner H."/>
        </authorList>
    </citation>
    <scope>NUCLEOTIDE SEQUENCE [LARGE SCALE GENOMIC DNA]</scope>
    <source>
        <strain evidence="1 2">IHI A82</strain>
    </source>
</reference>
<dbReference type="AlphaFoldDB" id="A0A439D2C3"/>
<accession>A0A439D2C3</accession>
<proteinExistence type="predicted"/>
<dbReference type="EMBL" id="RYZI01000192">
    <property type="protein sequence ID" value="RWA08603.1"/>
    <property type="molecule type" value="Genomic_DNA"/>
</dbReference>
<protein>
    <submittedName>
        <fullName evidence="1">Uncharacterized protein</fullName>
    </submittedName>
</protein>
<organism evidence="1 2">
    <name type="scientific">Xylaria grammica</name>
    <dbReference type="NCBI Taxonomy" id="363999"/>
    <lineage>
        <taxon>Eukaryota</taxon>
        <taxon>Fungi</taxon>
        <taxon>Dikarya</taxon>
        <taxon>Ascomycota</taxon>
        <taxon>Pezizomycotina</taxon>
        <taxon>Sordariomycetes</taxon>
        <taxon>Xylariomycetidae</taxon>
        <taxon>Xylariales</taxon>
        <taxon>Xylariaceae</taxon>
        <taxon>Xylaria</taxon>
    </lineage>
</organism>
<evidence type="ECO:0000313" key="2">
    <source>
        <dbReference type="Proteomes" id="UP000286045"/>
    </source>
</evidence>
<name>A0A439D2C3_9PEZI</name>
<keyword evidence="2" id="KW-1185">Reference proteome</keyword>
<dbReference type="Proteomes" id="UP000286045">
    <property type="component" value="Unassembled WGS sequence"/>
</dbReference>
<evidence type="ECO:0000313" key="1">
    <source>
        <dbReference type="EMBL" id="RWA08603.1"/>
    </source>
</evidence>
<comment type="caution">
    <text evidence="1">The sequence shown here is derived from an EMBL/GenBank/DDBJ whole genome shotgun (WGS) entry which is preliminary data.</text>
</comment>
<gene>
    <name evidence="1" type="ORF">EKO27_g6514</name>
</gene>
<sequence>MLKKLKNAFGSTREDKFDENDKTVITTRISAMYIAHPQMLDRVLQEMPGMGRFELKKQGAEYYIKSRSQLSVPDILAAVGQQPYPGGRLKR</sequence>